<name>A0A0K2T5H9_LEPSM</name>
<sequence>HSVAEVRSSKIKNHDALSGKENKIFDKTILILNIDGWGYKIWKKDIRLWQKFTDIDKKKQAIVIQLSLNRKAREATTELKDEEIDCETGVENIFA</sequence>
<organism evidence="1">
    <name type="scientific">Lepeophtheirus salmonis</name>
    <name type="common">Salmon louse</name>
    <name type="synonym">Caligus salmonis</name>
    <dbReference type="NCBI Taxonomy" id="72036"/>
    <lineage>
        <taxon>Eukaryota</taxon>
        <taxon>Metazoa</taxon>
        <taxon>Ecdysozoa</taxon>
        <taxon>Arthropoda</taxon>
        <taxon>Crustacea</taxon>
        <taxon>Multicrustacea</taxon>
        <taxon>Hexanauplia</taxon>
        <taxon>Copepoda</taxon>
        <taxon>Siphonostomatoida</taxon>
        <taxon>Caligidae</taxon>
        <taxon>Lepeophtheirus</taxon>
    </lineage>
</organism>
<proteinExistence type="predicted"/>
<reference evidence="1" key="1">
    <citation type="submission" date="2014-05" db="EMBL/GenBank/DDBJ databases">
        <authorList>
            <person name="Chronopoulou M."/>
        </authorList>
    </citation>
    <scope>NUCLEOTIDE SEQUENCE</scope>
    <source>
        <tissue evidence="1">Whole organism</tissue>
    </source>
</reference>
<accession>A0A0K2T5H9</accession>
<dbReference type="AlphaFoldDB" id="A0A0K2T5H9"/>
<dbReference type="EMBL" id="HACA01003694">
    <property type="protein sequence ID" value="CDW21055.1"/>
    <property type="molecule type" value="Transcribed_RNA"/>
</dbReference>
<protein>
    <submittedName>
        <fullName evidence="1">Uncharacterized protein</fullName>
    </submittedName>
</protein>
<evidence type="ECO:0000313" key="1">
    <source>
        <dbReference type="EMBL" id="CDW21055.1"/>
    </source>
</evidence>
<feature type="non-terminal residue" evidence="1">
    <location>
        <position position="1"/>
    </location>
</feature>